<evidence type="ECO:0000313" key="2">
    <source>
        <dbReference type="Proteomes" id="UP000002037"/>
    </source>
</evidence>
<dbReference type="RefSeq" id="XP_002546469.1">
    <property type="nucleotide sequence ID" value="XM_002546423.1"/>
</dbReference>
<sequence>MLRIFHFNESEKLKTHNNRYKYIRISDNSQIEKSLKKSNYSTIGCTDCPKYLKNYAILRNGIIELRSIIEPNVYVFVSEQELEKAVFQYYQIEIKDFLVFYCSDHDLDFIQGKFHCTTSRPVFRKIKFNKDPYFLMDDMNSRVREEKKYSDVFYYINAKEKKIELSATILSVVNKFITVDRISSVPLSYLDIYKMFSLNVYISGEGSFFNELFDSNDVLLPKYQQQW</sequence>
<keyword evidence="2" id="KW-1185">Reference proteome</keyword>
<dbReference type="Proteomes" id="UP000002037">
    <property type="component" value="Unassembled WGS sequence"/>
</dbReference>
<dbReference type="AlphaFoldDB" id="C5MIQ4"/>
<name>C5MIQ4_CANTT</name>
<organism evidence="1 2">
    <name type="scientific">Candida tropicalis (strain ATCC MYA-3404 / T1)</name>
    <name type="common">Yeast</name>
    <dbReference type="NCBI Taxonomy" id="294747"/>
    <lineage>
        <taxon>Eukaryota</taxon>
        <taxon>Fungi</taxon>
        <taxon>Dikarya</taxon>
        <taxon>Ascomycota</taxon>
        <taxon>Saccharomycotina</taxon>
        <taxon>Pichiomycetes</taxon>
        <taxon>Debaryomycetaceae</taxon>
        <taxon>Candida/Lodderomyces clade</taxon>
        <taxon>Candida</taxon>
    </lineage>
</organism>
<evidence type="ECO:0000313" key="1">
    <source>
        <dbReference type="EMBL" id="EER30548.1"/>
    </source>
</evidence>
<dbReference type="KEGG" id="ctp:CTRG_05947"/>
<dbReference type="VEuPathDB" id="FungiDB:CTRG_05947"/>
<reference evidence="1 2" key="1">
    <citation type="journal article" date="2009" name="Nature">
        <title>Evolution of pathogenicity and sexual reproduction in eight Candida genomes.</title>
        <authorList>
            <person name="Butler G."/>
            <person name="Rasmussen M.D."/>
            <person name="Lin M.F."/>
            <person name="Santos M.A."/>
            <person name="Sakthikumar S."/>
            <person name="Munro C.A."/>
            <person name="Rheinbay E."/>
            <person name="Grabherr M."/>
            <person name="Forche A."/>
            <person name="Reedy J.L."/>
            <person name="Agrafioti I."/>
            <person name="Arnaud M.B."/>
            <person name="Bates S."/>
            <person name="Brown A.J."/>
            <person name="Brunke S."/>
            <person name="Costanzo M.C."/>
            <person name="Fitzpatrick D.A."/>
            <person name="de Groot P.W."/>
            <person name="Harris D."/>
            <person name="Hoyer L.L."/>
            <person name="Hube B."/>
            <person name="Klis F.M."/>
            <person name="Kodira C."/>
            <person name="Lennard N."/>
            <person name="Logue M.E."/>
            <person name="Martin R."/>
            <person name="Neiman A.M."/>
            <person name="Nikolaou E."/>
            <person name="Quail M.A."/>
            <person name="Quinn J."/>
            <person name="Santos M.C."/>
            <person name="Schmitzberger F.F."/>
            <person name="Sherlock G."/>
            <person name="Shah P."/>
            <person name="Silverstein K.A."/>
            <person name="Skrzypek M.S."/>
            <person name="Soll D."/>
            <person name="Staggs R."/>
            <person name="Stansfield I."/>
            <person name="Stumpf M.P."/>
            <person name="Sudbery P.E."/>
            <person name="Srikantha T."/>
            <person name="Zeng Q."/>
            <person name="Berman J."/>
            <person name="Berriman M."/>
            <person name="Heitman J."/>
            <person name="Gow N.A."/>
            <person name="Lorenz M.C."/>
            <person name="Birren B.W."/>
            <person name="Kellis M."/>
            <person name="Cuomo C.A."/>
        </authorList>
    </citation>
    <scope>NUCLEOTIDE SEQUENCE [LARGE SCALE GENOMIC DNA]</scope>
    <source>
        <strain evidence="2">ATCC MYA-3404 / T1</strain>
    </source>
</reference>
<dbReference type="EMBL" id="GG692404">
    <property type="protein sequence ID" value="EER30548.1"/>
    <property type="molecule type" value="Genomic_DNA"/>
</dbReference>
<protein>
    <submittedName>
        <fullName evidence="1">Uncharacterized protein</fullName>
    </submittedName>
</protein>
<dbReference type="GeneID" id="8296063"/>
<proteinExistence type="predicted"/>
<accession>C5MIQ4</accession>
<dbReference type="HOGENOM" id="CLU_1184873_0_0_1"/>
<dbReference type="OrthoDB" id="4008606at2759"/>
<gene>
    <name evidence="1" type="ORF">CTRG_05947</name>
</gene>